<accession>A0A0A9CG09</accession>
<protein>
    <submittedName>
        <fullName evidence="1">Uncharacterized protein</fullName>
    </submittedName>
</protein>
<evidence type="ECO:0000313" key="1">
    <source>
        <dbReference type="EMBL" id="JAD72325.1"/>
    </source>
</evidence>
<proteinExistence type="predicted"/>
<reference evidence="1" key="1">
    <citation type="submission" date="2014-09" db="EMBL/GenBank/DDBJ databases">
        <authorList>
            <person name="Magalhaes I.L.F."/>
            <person name="Oliveira U."/>
            <person name="Santos F.R."/>
            <person name="Vidigal T.H.D.A."/>
            <person name="Brescovit A.D."/>
            <person name="Santos A.J."/>
        </authorList>
    </citation>
    <scope>NUCLEOTIDE SEQUENCE</scope>
    <source>
        <tissue evidence="1">Shoot tissue taken approximately 20 cm above the soil surface</tissue>
    </source>
</reference>
<sequence length="21" mass="2613">MILKDIYSYNSMEDRFPNVYN</sequence>
<reference evidence="1" key="2">
    <citation type="journal article" date="2015" name="Data Brief">
        <title>Shoot transcriptome of the giant reed, Arundo donax.</title>
        <authorList>
            <person name="Barrero R.A."/>
            <person name="Guerrero F.D."/>
            <person name="Moolhuijzen P."/>
            <person name="Goolsby J.A."/>
            <person name="Tidwell J."/>
            <person name="Bellgard S.E."/>
            <person name="Bellgard M.I."/>
        </authorList>
    </citation>
    <scope>NUCLEOTIDE SEQUENCE</scope>
    <source>
        <tissue evidence="1">Shoot tissue taken approximately 20 cm above the soil surface</tissue>
    </source>
</reference>
<organism evidence="1">
    <name type="scientific">Arundo donax</name>
    <name type="common">Giant reed</name>
    <name type="synonym">Donax arundinaceus</name>
    <dbReference type="NCBI Taxonomy" id="35708"/>
    <lineage>
        <taxon>Eukaryota</taxon>
        <taxon>Viridiplantae</taxon>
        <taxon>Streptophyta</taxon>
        <taxon>Embryophyta</taxon>
        <taxon>Tracheophyta</taxon>
        <taxon>Spermatophyta</taxon>
        <taxon>Magnoliopsida</taxon>
        <taxon>Liliopsida</taxon>
        <taxon>Poales</taxon>
        <taxon>Poaceae</taxon>
        <taxon>PACMAD clade</taxon>
        <taxon>Arundinoideae</taxon>
        <taxon>Arundineae</taxon>
        <taxon>Arundo</taxon>
    </lineage>
</organism>
<dbReference type="EMBL" id="GBRH01225570">
    <property type="protein sequence ID" value="JAD72325.1"/>
    <property type="molecule type" value="Transcribed_RNA"/>
</dbReference>
<name>A0A0A9CG09_ARUDO</name>
<dbReference type="AlphaFoldDB" id="A0A0A9CG09"/>